<dbReference type="RefSeq" id="WP_390363969.1">
    <property type="nucleotide sequence ID" value="NZ_JBHTKJ010000061.1"/>
</dbReference>
<protein>
    <submittedName>
        <fullName evidence="2">MBL fold metallo-hydrolase</fullName>
    </submittedName>
</protein>
<dbReference type="Gene3D" id="3.60.15.10">
    <property type="entry name" value="Ribonuclease Z/Hydroxyacylglutathione hydrolase-like"/>
    <property type="match status" value="1"/>
</dbReference>
<keyword evidence="3" id="KW-1185">Reference proteome</keyword>
<dbReference type="SUPFAM" id="SSF56281">
    <property type="entry name" value="Metallo-hydrolase/oxidoreductase"/>
    <property type="match status" value="1"/>
</dbReference>
<evidence type="ECO:0000259" key="1">
    <source>
        <dbReference type="SMART" id="SM00849"/>
    </source>
</evidence>
<dbReference type="EMBL" id="JBHTKJ010000061">
    <property type="protein sequence ID" value="MFD1040156.1"/>
    <property type="molecule type" value="Genomic_DNA"/>
</dbReference>
<dbReference type="PANTHER" id="PTHR23131">
    <property type="entry name" value="ENDORIBONUCLEASE LACTB2"/>
    <property type="match status" value="1"/>
</dbReference>
<evidence type="ECO:0000313" key="2">
    <source>
        <dbReference type="EMBL" id="MFD1040156.1"/>
    </source>
</evidence>
<comment type="caution">
    <text evidence="2">The sequence shown here is derived from an EMBL/GenBank/DDBJ whole genome shotgun (WGS) entry which is preliminary data.</text>
</comment>
<accession>A0ABW3LP71</accession>
<dbReference type="InterPro" id="IPR036866">
    <property type="entry name" value="RibonucZ/Hydroxyglut_hydro"/>
</dbReference>
<dbReference type="CDD" id="cd07725">
    <property type="entry name" value="TTHA1429-like_MBL-fold"/>
    <property type="match status" value="1"/>
</dbReference>
<dbReference type="InterPro" id="IPR001279">
    <property type="entry name" value="Metallo-B-lactamas"/>
</dbReference>
<proteinExistence type="predicted"/>
<gene>
    <name evidence="2" type="ORF">ACFQ3N_17425</name>
</gene>
<name>A0ABW3LP71_9BACI</name>
<sequence>MLEKVTKGINKLVIRYHNGKNDVNCYLVKGDNGYTVMDTGINTNEAKDLWEDVFDSGIKIEKVILTHTHEDHIGQAKWFQQEKGVPVYIFELGLPEMEKRYVTGNREQLDQLIKDHGGTGFPAKDEEDFSIYDFQPDGLIKENERIKIGEDYYETIWTPGHAPDHFCFYNQEKKIMFTGDHVLKDISPVIGLWSGKESNILSEYYQSLERIKKYPSDLALPGHGDVFYNFSERVSQLKSRHDQRLQEVYESIHMEKKTAYQLCQEIYGNLNKRLLVAPFMAILTRLIYLEEAGKISREIIHGKVKFKTV</sequence>
<dbReference type="SMART" id="SM00849">
    <property type="entry name" value="Lactamase_B"/>
    <property type="match status" value="1"/>
</dbReference>
<reference evidence="3" key="1">
    <citation type="journal article" date="2019" name="Int. J. Syst. Evol. Microbiol.">
        <title>The Global Catalogue of Microorganisms (GCM) 10K type strain sequencing project: providing services to taxonomists for standard genome sequencing and annotation.</title>
        <authorList>
            <consortium name="The Broad Institute Genomics Platform"/>
            <consortium name="The Broad Institute Genome Sequencing Center for Infectious Disease"/>
            <person name="Wu L."/>
            <person name="Ma J."/>
        </authorList>
    </citation>
    <scope>NUCLEOTIDE SEQUENCE [LARGE SCALE GENOMIC DNA]</scope>
    <source>
        <strain evidence="3">CCUG 56754</strain>
    </source>
</reference>
<dbReference type="InterPro" id="IPR050662">
    <property type="entry name" value="Sec-metab_biosynth-thioest"/>
</dbReference>
<dbReference type="Proteomes" id="UP001597040">
    <property type="component" value="Unassembled WGS sequence"/>
</dbReference>
<organism evidence="2 3">
    <name type="scientific">Virgibacillus byunsanensis</name>
    <dbReference type="NCBI Taxonomy" id="570945"/>
    <lineage>
        <taxon>Bacteria</taxon>
        <taxon>Bacillati</taxon>
        <taxon>Bacillota</taxon>
        <taxon>Bacilli</taxon>
        <taxon>Bacillales</taxon>
        <taxon>Bacillaceae</taxon>
        <taxon>Virgibacillus</taxon>
    </lineage>
</organism>
<dbReference type="Pfam" id="PF00753">
    <property type="entry name" value="Lactamase_B"/>
    <property type="match status" value="1"/>
</dbReference>
<dbReference type="PANTHER" id="PTHR23131:SF4">
    <property type="entry name" value="METALLO-BETA-LACTAMASE SUPERFAMILY POTEIN"/>
    <property type="match status" value="1"/>
</dbReference>
<feature type="domain" description="Metallo-beta-lactamase" evidence="1">
    <location>
        <begin position="22"/>
        <end position="223"/>
    </location>
</feature>
<evidence type="ECO:0000313" key="3">
    <source>
        <dbReference type="Proteomes" id="UP001597040"/>
    </source>
</evidence>